<dbReference type="InterPro" id="IPR036188">
    <property type="entry name" value="FAD/NAD-bd_sf"/>
</dbReference>
<evidence type="ECO:0000256" key="2">
    <source>
        <dbReference type="ARBA" id="ARBA00022630"/>
    </source>
</evidence>
<evidence type="ECO:0008006" key="8">
    <source>
        <dbReference type="Google" id="ProtNLM"/>
    </source>
</evidence>
<proteinExistence type="inferred from homology"/>
<evidence type="ECO:0000313" key="7">
    <source>
        <dbReference type="Proteomes" id="UP001323405"/>
    </source>
</evidence>
<keyword evidence="2" id="KW-0285">Flavoprotein</keyword>
<dbReference type="GeneID" id="87912811"/>
<reference evidence="6 7" key="1">
    <citation type="journal article" date="2023" name="bioRxiv">
        <title>High-quality genome assemblies of four members of thePodospora anserinaspecies complex.</title>
        <authorList>
            <person name="Ament-Velasquez S.L."/>
            <person name="Vogan A.A."/>
            <person name="Wallerman O."/>
            <person name="Hartmann F."/>
            <person name="Gautier V."/>
            <person name="Silar P."/>
            <person name="Giraud T."/>
            <person name="Johannesson H."/>
        </authorList>
    </citation>
    <scope>NUCLEOTIDE SEQUENCE [LARGE SCALE GENOMIC DNA]</scope>
    <source>
        <strain evidence="6 7">CBS 415.72m</strain>
    </source>
</reference>
<dbReference type="SUPFAM" id="SSF51905">
    <property type="entry name" value="FAD/NAD(P)-binding domain"/>
    <property type="match status" value="1"/>
</dbReference>
<sequence length="346" mass="38714">MNVAVIGAGPSGLVTLKYLVSAHTFLGTEPIETLLFKSEDTIGGTFPARTYEDAELVSSKQLTSFSDFRLRDDDPDFVSAERYLKYLHEYCEKFRLWSQIKLSTTVVSVKPNIKGKGHTRTGKQKSWTCDAIAVCSGLHVTPNLPEIPGLEDHVPLVMHSSQFKSRSQFVTNRTVMVLGSGETGADIAYLAVTSPTKQVVMCHRSGFHFALKVGPPCLDFPDTQERGIPVAYVHPLLRNSNALWTFYDWYVKGILWLNTGTSGGLDQIVGEPSPEKNHVSKIFFNKSSKASPYISYPYRLNSKGSLVDRIRSGIIQSPDIVICWTGYKQSFPFLDRDHYPRQKRPT</sequence>
<dbReference type="Proteomes" id="UP001323405">
    <property type="component" value="Unassembled WGS sequence"/>
</dbReference>
<dbReference type="InterPro" id="IPR020946">
    <property type="entry name" value="Flavin_mOase-like"/>
</dbReference>
<keyword evidence="5" id="KW-0560">Oxidoreductase</keyword>
<name>A0ABR0G5Q9_9PEZI</name>
<evidence type="ECO:0000256" key="5">
    <source>
        <dbReference type="ARBA" id="ARBA00023002"/>
    </source>
</evidence>
<dbReference type="InterPro" id="IPR000960">
    <property type="entry name" value="Flavin_mOase"/>
</dbReference>
<organism evidence="6 7">
    <name type="scientific">Podospora pseudocomata</name>
    <dbReference type="NCBI Taxonomy" id="2093779"/>
    <lineage>
        <taxon>Eukaryota</taxon>
        <taxon>Fungi</taxon>
        <taxon>Dikarya</taxon>
        <taxon>Ascomycota</taxon>
        <taxon>Pezizomycotina</taxon>
        <taxon>Sordariomycetes</taxon>
        <taxon>Sordariomycetidae</taxon>
        <taxon>Sordariales</taxon>
        <taxon>Podosporaceae</taxon>
        <taxon>Podospora</taxon>
    </lineage>
</organism>
<dbReference type="Pfam" id="PF00743">
    <property type="entry name" value="FMO-like"/>
    <property type="match status" value="1"/>
</dbReference>
<evidence type="ECO:0000256" key="4">
    <source>
        <dbReference type="ARBA" id="ARBA00022857"/>
    </source>
</evidence>
<gene>
    <name evidence="6" type="ORF">QC762_700450</name>
</gene>
<dbReference type="RefSeq" id="XP_062740012.1">
    <property type="nucleotide sequence ID" value="XM_062892904.1"/>
</dbReference>
<dbReference type="Gene3D" id="3.50.50.60">
    <property type="entry name" value="FAD/NAD(P)-binding domain"/>
    <property type="match status" value="1"/>
</dbReference>
<dbReference type="EMBL" id="JAFFHA010000009">
    <property type="protein sequence ID" value="KAK4651037.1"/>
    <property type="molecule type" value="Genomic_DNA"/>
</dbReference>
<dbReference type="PANTHER" id="PTHR23023">
    <property type="entry name" value="DIMETHYLANILINE MONOOXYGENASE"/>
    <property type="match status" value="1"/>
</dbReference>
<keyword evidence="7" id="KW-1185">Reference proteome</keyword>
<accession>A0ABR0G5Q9</accession>
<comment type="similarity">
    <text evidence="1">Belongs to the FMO family.</text>
</comment>
<evidence type="ECO:0000256" key="1">
    <source>
        <dbReference type="ARBA" id="ARBA00009183"/>
    </source>
</evidence>
<evidence type="ECO:0000313" key="6">
    <source>
        <dbReference type="EMBL" id="KAK4651037.1"/>
    </source>
</evidence>
<dbReference type="InterPro" id="IPR050346">
    <property type="entry name" value="FMO-like"/>
</dbReference>
<keyword evidence="4" id="KW-0521">NADP</keyword>
<protein>
    <recommendedName>
        <fullName evidence="8">Monooxygenase</fullName>
    </recommendedName>
</protein>
<comment type="caution">
    <text evidence="6">The sequence shown here is derived from an EMBL/GenBank/DDBJ whole genome shotgun (WGS) entry which is preliminary data.</text>
</comment>
<keyword evidence="3" id="KW-0274">FAD</keyword>
<dbReference type="PIRSF" id="PIRSF000332">
    <property type="entry name" value="FMO"/>
    <property type="match status" value="1"/>
</dbReference>
<evidence type="ECO:0000256" key="3">
    <source>
        <dbReference type="ARBA" id="ARBA00022827"/>
    </source>
</evidence>
<dbReference type="PRINTS" id="PR00370">
    <property type="entry name" value="FMOXYGENASE"/>
</dbReference>